<protein>
    <submittedName>
        <fullName evidence="3">Glucan-binding protein D BglB-like protein</fullName>
    </submittedName>
</protein>
<dbReference type="PANTHER" id="PTHR43037:SF1">
    <property type="entry name" value="BLL1128 PROTEIN"/>
    <property type="match status" value="1"/>
</dbReference>
<dbReference type="Pfam" id="PF02230">
    <property type="entry name" value="Abhydrolase_2"/>
    <property type="match status" value="1"/>
</dbReference>
<dbReference type="Gene3D" id="3.40.50.1820">
    <property type="entry name" value="alpha/beta hydrolase"/>
    <property type="match status" value="1"/>
</dbReference>
<dbReference type="PANTHER" id="PTHR43037">
    <property type="entry name" value="UNNAMED PRODUCT-RELATED"/>
    <property type="match status" value="1"/>
</dbReference>
<dbReference type="SUPFAM" id="SSF53474">
    <property type="entry name" value="alpha/beta-Hydrolases"/>
    <property type="match status" value="1"/>
</dbReference>
<proteinExistence type="predicted"/>
<sequence>HGAGEGGQEPPIAAIGNKVVNLISPKVQKIFGGKTYLLAPQAPTMWMDDGTGEYTKDGSSKYTEVLDALIGAFVDAHPQIDRSRIYIGGCSNGGFMTMKQIIFNPSRYAAAYPVCEALADAFISDEDILKLKDLPIWFTHAKTDPVVVPDDFVVPTYERLAKVNPNAHFTYWDKVLDHTGTQKNADGTPFEYIGHWSWIPMLNDECVLDYDG</sequence>
<reference evidence="3" key="1">
    <citation type="journal article" date="2013" name="Environ. Microbiol.">
        <title>Microbiota from the distal guts of lean and obese adolescents exhibit partial functional redundancy besides clear differences in community structure.</title>
        <authorList>
            <person name="Ferrer M."/>
            <person name="Ruiz A."/>
            <person name="Lanza F."/>
            <person name="Haange S.B."/>
            <person name="Oberbach A."/>
            <person name="Till H."/>
            <person name="Bargiela R."/>
            <person name="Campoy C."/>
            <person name="Segura M.T."/>
            <person name="Richter M."/>
            <person name="von Bergen M."/>
            <person name="Seifert J."/>
            <person name="Suarez A."/>
        </authorList>
    </citation>
    <scope>NUCLEOTIDE SEQUENCE</scope>
</reference>
<accession>K1SA99</accession>
<dbReference type="EMBL" id="AJWZ01009068">
    <property type="protein sequence ID" value="EKC52359.1"/>
    <property type="molecule type" value="Genomic_DNA"/>
</dbReference>
<dbReference type="InterPro" id="IPR050955">
    <property type="entry name" value="Plant_Biomass_Hydrol_Est"/>
</dbReference>
<organism evidence="3">
    <name type="scientific">human gut metagenome</name>
    <dbReference type="NCBI Taxonomy" id="408170"/>
    <lineage>
        <taxon>unclassified sequences</taxon>
        <taxon>metagenomes</taxon>
        <taxon>organismal metagenomes</taxon>
    </lineage>
</organism>
<dbReference type="InterPro" id="IPR029058">
    <property type="entry name" value="AB_hydrolase_fold"/>
</dbReference>
<dbReference type="AlphaFoldDB" id="K1SA99"/>
<keyword evidence="1" id="KW-0732">Signal</keyword>
<evidence type="ECO:0000313" key="3">
    <source>
        <dbReference type="EMBL" id="EKC52359.1"/>
    </source>
</evidence>
<dbReference type="InterPro" id="IPR003140">
    <property type="entry name" value="PLipase/COase/thioEstase"/>
</dbReference>
<feature type="domain" description="Phospholipase/carboxylesterase/thioesterase" evidence="2">
    <location>
        <begin position="39"/>
        <end position="170"/>
    </location>
</feature>
<feature type="non-terminal residue" evidence="3">
    <location>
        <position position="212"/>
    </location>
</feature>
<name>K1SA99_9ZZZZ</name>
<comment type="caution">
    <text evidence="3">The sequence shown here is derived from an EMBL/GenBank/DDBJ whole genome shotgun (WGS) entry which is preliminary data.</text>
</comment>
<feature type="non-terminal residue" evidence="3">
    <location>
        <position position="1"/>
    </location>
</feature>
<dbReference type="GO" id="GO:0016787">
    <property type="term" value="F:hydrolase activity"/>
    <property type="evidence" value="ECO:0007669"/>
    <property type="project" value="InterPro"/>
</dbReference>
<gene>
    <name evidence="3" type="ORF">OBE_13129</name>
</gene>
<evidence type="ECO:0000256" key="1">
    <source>
        <dbReference type="ARBA" id="ARBA00022729"/>
    </source>
</evidence>
<evidence type="ECO:0000259" key="2">
    <source>
        <dbReference type="Pfam" id="PF02230"/>
    </source>
</evidence>